<proteinExistence type="predicted"/>
<feature type="domain" description="Nitroreductase" evidence="5">
    <location>
        <begin position="25"/>
        <end position="182"/>
    </location>
</feature>
<dbReference type="InterPro" id="IPR029479">
    <property type="entry name" value="Nitroreductase"/>
</dbReference>
<dbReference type="GO" id="GO:0035527">
    <property type="term" value="F:3-hydroxypropionate dehydrogenase (NADP+) activity"/>
    <property type="evidence" value="ECO:0007669"/>
    <property type="project" value="UniProtKB-EC"/>
</dbReference>
<name>A0A8J7CVD3_9PROT</name>
<keyword evidence="3" id="KW-0521">NADP</keyword>
<dbReference type="Pfam" id="PF00881">
    <property type="entry name" value="Nitroreductase"/>
    <property type="match status" value="1"/>
</dbReference>
<accession>A0A8J7CVD3</accession>
<sequence>MTADAGTQKRPLEPDALDQLFLSARTHISFLPRPIPPGTMKTLYALLRMAPTAQNCQPARFVFVVSPEAKERLLPCVMAGNRPKVESAPVTVIVATDTRFYDQLPRLWHDPNARETYAKAPKLAHDTAFRSSCLQGAYLIMAARALGLDCGPMSGFDPGAVNDAMLDEYPGWEVNFLCNIGYGDPSTVYPRAGRLDFDNACRVI</sequence>
<comment type="caution">
    <text evidence="6">The sequence shown here is derived from an EMBL/GenBank/DDBJ whole genome shotgun (WGS) entry which is preliminary data.</text>
</comment>
<dbReference type="Gene3D" id="3.40.109.10">
    <property type="entry name" value="NADH Oxidase"/>
    <property type="match status" value="1"/>
</dbReference>
<evidence type="ECO:0000256" key="1">
    <source>
        <dbReference type="ARBA" id="ARBA00022630"/>
    </source>
</evidence>
<organism evidence="6 7">
    <name type="scientific">Phaeovibrio sulfidiphilus</name>
    <dbReference type="NCBI Taxonomy" id="1220600"/>
    <lineage>
        <taxon>Bacteria</taxon>
        <taxon>Pseudomonadati</taxon>
        <taxon>Pseudomonadota</taxon>
        <taxon>Alphaproteobacteria</taxon>
        <taxon>Rhodospirillales</taxon>
        <taxon>Rhodospirillaceae</taxon>
        <taxon>Phaeovibrio</taxon>
    </lineage>
</organism>
<dbReference type="InterPro" id="IPR000415">
    <property type="entry name" value="Nitroreductase-like"/>
</dbReference>
<keyword evidence="7" id="KW-1185">Reference proteome</keyword>
<reference evidence="6" key="1">
    <citation type="submission" date="2020-10" db="EMBL/GenBank/DDBJ databases">
        <title>Genome sequence of the unusual species of purple photosynthetic bacteria, Phaeovibrio sulfidiphilus DSM 23193, type strain.</title>
        <authorList>
            <person name="Kyndt J.A."/>
            <person name="Meyer T.E."/>
        </authorList>
    </citation>
    <scope>NUCLEOTIDE SEQUENCE</scope>
    <source>
        <strain evidence="6">DSM 23193</strain>
    </source>
</reference>
<keyword evidence="2" id="KW-0288">FMN</keyword>
<dbReference type="CDD" id="cd02148">
    <property type="entry name" value="RutE-like"/>
    <property type="match status" value="1"/>
</dbReference>
<dbReference type="PANTHER" id="PTHR43543:SF1">
    <property type="entry name" value="MALONIC SEMIALDEHYDE REDUCTASE RUTE-RELATED"/>
    <property type="match status" value="1"/>
</dbReference>
<evidence type="ECO:0000256" key="4">
    <source>
        <dbReference type="ARBA" id="ARBA00023002"/>
    </source>
</evidence>
<evidence type="ECO:0000256" key="2">
    <source>
        <dbReference type="ARBA" id="ARBA00022643"/>
    </source>
</evidence>
<dbReference type="EC" id="1.1.1.298" evidence="6"/>
<keyword evidence="1" id="KW-0285">Flavoprotein</keyword>
<evidence type="ECO:0000313" key="7">
    <source>
        <dbReference type="Proteomes" id="UP000631034"/>
    </source>
</evidence>
<evidence type="ECO:0000259" key="5">
    <source>
        <dbReference type="Pfam" id="PF00881"/>
    </source>
</evidence>
<dbReference type="AlphaFoldDB" id="A0A8J7CVD3"/>
<gene>
    <name evidence="6" type="ORF">IHV25_00645</name>
</gene>
<dbReference type="Proteomes" id="UP000631034">
    <property type="component" value="Unassembled WGS sequence"/>
</dbReference>
<evidence type="ECO:0000313" key="6">
    <source>
        <dbReference type="EMBL" id="MBE1236166.1"/>
    </source>
</evidence>
<keyword evidence="4 6" id="KW-0560">Oxidoreductase</keyword>
<dbReference type="EMBL" id="JACZHT010000001">
    <property type="protein sequence ID" value="MBE1236166.1"/>
    <property type="molecule type" value="Genomic_DNA"/>
</dbReference>
<dbReference type="InterPro" id="IPR050461">
    <property type="entry name" value="Nitroreductase_HadB/RutE"/>
</dbReference>
<dbReference type="NCBIfam" id="NF003768">
    <property type="entry name" value="PRK05365.1"/>
    <property type="match status" value="1"/>
</dbReference>
<protein>
    <submittedName>
        <fullName evidence="6">Malonic semialdehyde reductase</fullName>
        <ecNumber evidence="6">1.1.1.298</ecNumber>
    </submittedName>
</protein>
<dbReference type="SUPFAM" id="SSF55469">
    <property type="entry name" value="FMN-dependent nitroreductase-like"/>
    <property type="match status" value="1"/>
</dbReference>
<dbReference type="InterPro" id="IPR023936">
    <property type="entry name" value="RutE-like"/>
</dbReference>
<dbReference type="PANTHER" id="PTHR43543">
    <property type="entry name" value="MALONIC SEMIALDEHYDE REDUCTASE RUTE-RELATED"/>
    <property type="match status" value="1"/>
</dbReference>
<evidence type="ECO:0000256" key="3">
    <source>
        <dbReference type="ARBA" id="ARBA00022857"/>
    </source>
</evidence>